<dbReference type="InterPro" id="IPR008179">
    <property type="entry name" value="HisE"/>
</dbReference>
<keyword evidence="4" id="KW-0028">Amino-acid biosynthesis</keyword>
<comment type="pathway">
    <text evidence="2">Amino-acid biosynthesis; L-histidine biosynthesis; L-histidine from 5-phospho-alpha-D-ribose 1-diphosphate: step 2/9.</text>
</comment>
<reference evidence="9" key="1">
    <citation type="submission" date="2018-05" db="EMBL/GenBank/DDBJ databases">
        <authorList>
            <person name="Lanie J.A."/>
            <person name="Ng W.-L."/>
            <person name="Kazmierczak K.M."/>
            <person name="Andrzejewski T.M."/>
            <person name="Davidsen T.M."/>
            <person name="Wayne K.J."/>
            <person name="Tettelin H."/>
            <person name="Glass J.I."/>
            <person name="Rusch D."/>
            <person name="Podicherti R."/>
            <person name="Tsui H.-C.T."/>
            <person name="Winkler M.E."/>
        </authorList>
    </citation>
    <scope>NUCLEOTIDE SEQUENCE</scope>
</reference>
<evidence type="ECO:0000256" key="7">
    <source>
        <dbReference type="ARBA" id="ARBA00022840"/>
    </source>
</evidence>
<proteinExistence type="predicted"/>
<evidence type="ECO:0000256" key="8">
    <source>
        <dbReference type="ARBA" id="ARBA00023102"/>
    </source>
</evidence>
<dbReference type="UniPathway" id="UPA00031">
    <property type="reaction ID" value="UER00007"/>
</dbReference>
<evidence type="ECO:0000256" key="3">
    <source>
        <dbReference type="ARBA" id="ARBA00012414"/>
    </source>
</evidence>
<gene>
    <name evidence="9" type="ORF">METZ01_LOCUS488469</name>
</gene>
<keyword evidence="6" id="KW-0378">Hydrolase</keyword>
<name>A0A383CUQ5_9ZZZZ</name>
<evidence type="ECO:0000256" key="5">
    <source>
        <dbReference type="ARBA" id="ARBA00022741"/>
    </source>
</evidence>
<accession>A0A383CUQ5</accession>
<dbReference type="EC" id="3.6.1.31" evidence="3"/>
<comment type="catalytic activity">
    <reaction evidence="1">
        <text>1-(5-phospho-beta-D-ribosyl)-ATP + H2O = 1-(5-phospho-beta-D-ribosyl)-5'-AMP + diphosphate + H(+)</text>
        <dbReference type="Rhea" id="RHEA:22828"/>
        <dbReference type="ChEBI" id="CHEBI:15377"/>
        <dbReference type="ChEBI" id="CHEBI:15378"/>
        <dbReference type="ChEBI" id="CHEBI:33019"/>
        <dbReference type="ChEBI" id="CHEBI:59457"/>
        <dbReference type="ChEBI" id="CHEBI:73183"/>
        <dbReference type="EC" id="3.6.1.31"/>
    </reaction>
</comment>
<dbReference type="PANTHER" id="PTHR42945:SF1">
    <property type="entry name" value="HISTIDINE BIOSYNTHESIS BIFUNCTIONAL PROTEIN HIS7"/>
    <property type="match status" value="1"/>
</dbReference>
<dbReference type="GO" id="GO:0005524">
    <property type="term" value="F:ATP binding"/>
    <property type="evidence" value="ECO:0007669"/>
    <property type="project" value="UniProtKB-KW"/>
</dbReference>
<dbReference type="InterPro" id="IPR021130">
    <property type="entry name" value="PRib-ATP_PPHydrolase-like"/>
</dbReference>
<dbReference type="GO" id="GO:0000105">
    <property type="term" value="P:L-histidine biosynthetic process"/>
    <property type="evidence" value="ECO:0007669"/>
    <property type="project" value="UniProtKB-UniPathway"/>
</dbReference>
<evidence type="ECO:0000256" key="4">
    <source>
        <dbReference type="ARBA" id="ARBA00022605"/>
    </source>
</evidence>
<evidence type="ECO:0000256" key="1">
    <source>
        <dbReference type="ARBA" id="ARBA00001460"/>
    </source>
</evidence>
<dbReference type="CDD" id="cd11534">
    <property type="entry name" value="NTP-PPase_HisIE_like"/>
    <property type="match status" value="1"/>
</dbReference>
<dbReference type="Pfam" id="PF01503">
    <property type="entry name" value="PRA-PH"/>
    <property type="match status" value="1"/>
</dbReference>
<dbReference type="PANTHER" id="PTHR42945">
    <property type="entry name" value="HISTIDINE BIOSYNTHESIS BIFUNCTIONAL PROTEIN"/>
    <property type="match status" value="1"/>
</dbReference>
<keyword evidence="5" id="KW-0547">Nucleotide-binding</keyword>
<evidence type="ECO:0000313" key="9">
    <source>
        <dbReference type="EMBL" id="SVE35615.1"/>
    </source>
</evidence>
<dbReference type="AlphaFoldDB" id="A0A383CUQ5"/>
<keyword evidence="7" id="KW-0067">ATP-binding</keyword>
<dbReference type="Gene3D" id="1.10.287.1080">
    <property type="entry name" value="MazG-like"/>
    <property type="match status" value="1"/>
</dbReference>
<organism evidence="9">
    <name type="scientific">marine metagenome</name>
    <dbReference type="NCBI Taxonomy" id="408172"/>
    <lineage>
        <taxon>unclassified sequences</taxon>
        <taxon>metagenomes</taxon>
        <taxon>ecological metagenomes</taxon>
    </lineage>
</organism>
<evidence type="ECO:0000256" key="6">
    <source>
        <dbReference type="ARBA" id="ARBA00022801"/>
    </source>
</evidence>
<dbReference type="SUPFAM" id="SSF101386">
    <property type="entry name" value="all-alpha NTP pyrophosphatases"/>
    <property type="match status" value="1"/>
</dbReference>
<keyword evidence="8" id="KW-0368">Histidine biosynthesis</keyword>
<dbReference type="NCBIfam" id="TIGR03188">
    <property type="entry name" value="histidine_hisI"/>
    <property type="match status" value="1"/>
</dbReference>
<dbReference type="EMBL" id="UINC01211637">
    <property type="protein sequence ID" value="SVE35615.1"/>
    <property type="molecule type" value="Genomic_DNA"/>
</dbReference>
<evidence type="ECO:0000256" key="2">
    <source>
        <dbReference type="ARBA" id="ARBA00005204"/>
    </source>
</evidence>
<dbReference type="GO" id="GO:0004636">
    <property type="term" value="F:phosphoribosyl-ATP diphosphatase activity"/>
    <property type="evidence" value="ECO:0007669"/>
    <property type="project" value="UniProtKB-EC"/>
</dbReference>
<protein>
    <recommendedName>
        <fullName evidence="3">phosphoribosyl-ATP diphosphatase</fullName>
        <ecNumber evidence="3">3.6.1.31</ecNumber>
    </recommendedName>
</protein>
<sequence>MLNTLESLFNLARERKKIPVEGSYTNKLLNDKSLSKEKVLEEINELIEAVENDTNKIHEAADVFYHLIMYLEANEIKIEDVMEELNKRKK</sequence>